<evidence type="ECO:0000313" key="1">
    <source>
        <dbReference type="EMBL" id="SPO06066.1"/>
    </source>
</evidence>
<protein>
    <submittedName>
        <fullName evidence="1">Uncharacterized protein</fullName>
    </submittedName>
</protein>
<proteinExistence type="predicted"/>
<evidence type="ECO:0000313" key="2">
    <source>
        <dbReference type="Proteomes" id="UP001187682"/>
    </source>
</evidence>
<comment type="caution">
    <text evidence="1">The sequence shown here is derived from an EMBL/GenBank/DDBJ whole genome shotgun (WGS) entry which is preliminary data.</text>
</comment>
<dbReference type="AlphaFoldDB" id="A0AAE8N467"/>
<gene>
    <name evidence="1" type="ORF">DNG_08755</name>
</gene>
<accession>A0AAE8N467</accession>
<dbReference type="Proteomes" id="UP001187682">
    <property type="component" value="Unassembled WGS sequence"/>
</dbReference>
<name>A0AAE8N467_9PEZI</name>
<keyword evidence="2" id="KW-1185">Reference proteome</keyword>
<reference evidence="1" key="1">
    <citation type="submission" date="2018-03" db="EMBL/GenBank/DDBJ databases">
        <authorList>
            <person name="Guldener U."/>
        </authorList>
    </citation>
    <scope>NUCLEOTIDE SEQUENCE</scope>
</reference>
<sequence>MADIPTHVRDTARRVNIPQNLEGAFNRLVGDNTIVDLCEKLLKAVYKLYKIHPPRTDWQDARHVWAMGGDDDRGTLLLMDAIMACFSGMKDQARNLEIEEVLHVPDDGYQSWRRCCGLLRAYVDGRDGGDERLQREARQSDRGNRERDMAECLHFMRLYSGQDFHA</sequence>
<organism evidence="1 2">
    <name type="scientific">Cephalotrichum gorgonifer</name>
    <dbReference type="NCBI Taxonomy" id="2041049"/>
    <lineage>
        <taxon>Eukaryota</taxon>
        <taxon>Fungi</taxon>
        <taxon>Dikarya</taxon>
        <taxon>Ascomycota</taxon>
        <taxon>Pezizomycotina</taxon>
        <taxon>Sordariomycetes</taxon>
        <taxon>Hypocreomycetidae</taxon>
        <taxon>Microascales</taxon>
        <taxon>Microascaceae</taxon>
        <taxon>Cephalotrichum</taxon>
    </lineage>
</organism>
<dbReference type="EMBL" id="ONZQ02000014">
    <property type="protein sequence ID" value="SPO06066.1"/>
    <property type="molecule type" value="Genomic_DNA"/>
</dbReference>